<evidence type="ECO:0000259" key="5">
    <source>
        <dbReference type="Pfam" id="PF04542"/>
    </source>
</evidence>
<keyword evidence="7" id="KW-0282">Flagellum</keyword>
<evidence type="ECO:0000256" key="4">
    <source>
        <dbReference type="ARBA" id="ARBA00023163"/>
    </source>
</evidence>
<dbReference type="Proteomes" id="UP000193925">
    <property type="component" value="Chromosome AFERRI"/>
</dbReference>
<evidence type="ECO:0000313" key="7">
    <source>
        <dbReference type="EMBL" id="SMH67493.1"/>
    </source>
</evidence>
<dbReference type="NCBIfam" id="TIGR02937">
    <property type="entry name" value="sigma70-ECF"/>
    <property type="match status" value="1"/>
</dbReference>
<evidence type="ECO:0000256" key="1">
    <source>
        <dbReference type="ARBA" id="ARBA00023015"/>
    </source>
</evidence>
<gene>
    <name evidence="7" type="ORF">AFERRI_50694</name>
    <name evidence="6" type="ORF">AFERRI_530026</name>
</gene>
<evidence type="ECO:0000313" key="8">
    <source>
        <dbReference type="Proteomes" id="UP000193925"/>
    </source>
</evidence>
<evidence type="ECO:0000256" key="3">
    <source>
        <dbReference type="ARBA" id="ARBA00023125"/>
    </source>
</evidence>
<dbReference type="SUPFAM" id="SSF88659">
    <property type="entry name" value="Sigma3 and sigma4 domains of RNA polymerase sigma factors"/>
    <property type="match status" value="2"/>
</dbReference>
<dbReference type="Gene3D" id="1.10.1740.10">
    <property type="match status" value="1"/>
</dbReference>
<keyword evidence="2" id="KW-0731">Sigma factor</keyword>
<dbReference type="Pfam" id="PF04542">
    <property type="entry name" value="Sigma70_r2"/>
    <property type="match status" value="1"/>
</dbReference>
<dbReference type="Gene3D" id="1.20.140.160">
    <property type="match status" value="1"/>
</dbReference>
<sequence>MGSAPITLCEQDTNAYLREYYPLILRLAQRIQDGLPSRNAYDDLVQAGMLAAWACAGHHQRFAAPQEFVKLLAVRIRGAMLDLLREEDWAPRRLRKKNKTLEVGAARCIQRLQRYPNDQELAEAMGWSVHELHQHWSEIGRAAPLYLEDVLPAHAELMDDTAQPHHRAERDEARTLLTEAITALSEEERTALSLYILEELTLEDVAHVMGFKSKNTALKWVTQGIIKCRAFLLARGLDAESI</sequence>
<dbReference type="SUPFAM" id="SSF88946">
    <property type="entry name" value="Sigma2 domain of RNA polymerase sigma factors"/>
    <property type="match status" value="1"/>
</dbReference>
<dbReference type="EMBL" id="LT841305">
    <property type="protein sequence ID" value="SMH67493.1"/>
    <property type="molecule type" value="Genomic_DNA"/>
</dbReference>
<evidence type="ECO:0000313" key="6">
    <source>
        <dbReference type="EMBL" id="CDQ11131.1"/>
    </source>
</evidence>
<dbReference type="EMBL" id="CCCS020000049">
    <property type="protein sequence ID" value="CDQ11131.1"/>
    <property type="molecule type" value="Genomic_DNA"/>
</dbReference>
<keyword evidence="7" id="KW-0969">Cilium</keyword>
<dbReference type="RefSeq" id="WP_035194033.1">
    <property type="nucleotide sequence ID" value="NZ_CCCS020000049.1"/>
</dbReference>
<dbReference type="PANTHER" id="PTHR30385">
    <property type="entry name" value="SIGMA FACTOR F FLAGELLAR"/>
    <property type="match status" value="1"/>
</dbReference>
<name>A0A060US46_9PROT</name>
<dbReference type="InterPro" id="IPR014284">
    <property type="entry name" value="RNA_pol_sigma-70_dom"/>
</dbReference>
<protein>
    <submittedName>
        <fullName evidence="6">Putative RNA polymerase sigma factor whiG</fullName>
    </submittedName>
    <submittedName>
        <fullName evidence="7">RNA polymerase sigma factor 28 for flagellar operon, FliA</fullName>
    </submittedName>
</protein>
<dbReference type="InterPro" id="IPR013325">
    <property type="entry name" value="RNA_pol_sigma_r2"/>
</dbReference>
<dbReference type="GO" id="GO:0003677">
    <property type="term" value="F:DNA binding"/>
    <property type="evidence" value="ECO:0007669"/>
    <property type="project" value="UniProtKB-KW"/>
</dbReference>
<dbReference type="GO" id="GO:0006352">
    <property type="term" value="P:DNA-templated transcription initiation"/>
    <property type="evidence" value="ECO:0007669"/>
    <property type="project" value="InterPro"/>
</dbReference>
<keyword evidence="3" id="KW-0238">DNA-binding</keyword>
<accession>A0A060US46</accession>
<proteinExistence type="predicted"/>
<keyword evidence="7" id="KW-0966">Cell projection</keyword>
<dbReference type="GO" id="GO:0016987">
    <property type="term" value="F:sigma factor activity"/>
    <property type="evidence" value="ECO:0007669"/>
    <property type="project" value="UniProtKB-KW"/>
</dbReference>
<feature type="domain" description="RNA polymerase sigma-70 region 2" evidence="5">
    <location>
        <begin position="18"/>
        <end position="89"/>
    </location>
</feature>
<dbReference type="InterPro" id="IPR013324">
    <property type="entry name" value="RNA_pol_sigma_r3/r4-like"/>
</dbReference>
<keyword evidence="1" id="KW-0805">Transcription regulation</keyword>
<dbReference type="AlphaFoldDB" id="A0A060US46"/>
<keyword evidence="8" id="KW-1185">Reference proteome</keyword>
<reference evidence="6" key="2">
    <citation type="submission" date="2014-07" db="EMBL/GenBank/DDBJ databases">
        <title>Initial genome analysis of the psychrotolerant acidophile Acidithiobacillus ferrivorans CF27: insights into iron and sulfur oxidation pathways and into biofilm formation.</title>
        <authorList>
            <person name="Talla E."/>
            <person name="Hedrich S."/>
            <person name="Mangenot S."/>
            <person name="Ji B."/>
            <person name="Johnson D.B."/>
            <person name="Barbe V."/>
            <person name="Bonnefoy V."/>
        </authorList>
    </citation>
    <scope>NUCLEOTIDE SEQUENCE [LARGE SCALE GENOMIC DNA]</scope>
    <source>
        <strain evidence="6">CF27</strain>
    </source>
</reference>
<reference evidence="7 8" key="3">
    <citation type="submission" date="2017-03" db="EMBL/GenBank/DDBJ databases">
        <authorList>
            <person name="Regsiter A."/>
            <person name="William W."/>
        </authorList>
    </citation>
    <scope>NUCLEOTIDE SEQUENCE [LARGE SCALE GENOMIC DNA]</scope>
    <source>
        <strain evidence="7">PRJEB5721</strain>
    </source>
</reference>
<organism evidence="6">
    <name type="scientific">Acidithiobacillus ferrivorans</name>
    <dbReference type="NCBI Taxonomy" id="160808"/>
    <lineage>
        <taxon>Bacteria</taxon>
        <taxon>Pseudomonadati</taxon>
        <taxon>Pseudomonadota</taxon>
        <taxon>Acidithiobacillia</taxon>
        <taxon>Acidithiobacillales</taxon>
        <taxon>Acidithiobacillaceae</taxon>
        <taxon>Acidithiobacillus</taxon>
    </lineage>
</organism>
<dbReference type="InterPro" id="IPR007627">
    <property type="entry name" value="RNA_pol_sigma70_r2"/>
</dbReference>
<reference evidence="6" key="1">
    <citation type="submission" date="2014-03" db="EMBL/GenBank/DDBJ databases">
        <authorList>
            <person name="Genoscope - CEA"/>
        </authorList>
    </citation>
    <scope>NUCLEOTIDE SEQUENCE [LARGE SCALE GENOMIC DNA]</scope>
    <source>
        <strain evidence="6">CF27</strain>
    </source>
</reference>
<evidence type="ECO:0000256" key="2">
    <source>
        <dbReference type="ARBA" id="ARBA00023082"/>
    </source>
</evidence>
<dbReference type="PANTHER" id="PTHR30385:SF7">
    <property type="entry name" value="RNA POLYMERASE SIGMA FACTOR FLIA"/>
    <property type="match status" value="1"/>
</dbReference>
<keyword evidence="4" id="KW-0804">Transcription</keyword>